<sequence length="379" mass="42348">MRMTETLDKGGAMKRNRKLLCAALVVAFALFCLVSPVDAWNSHGACTKLIISDQEWLKAYDSITVTPWTYQDVDTAAVGPNFVLQYIEGKPGTVTSAAAILTNYADEPDWKMDEDLQLSPLQALTGGSQGWRHQYYGLGWLRFGVAPSRAQYFFDLAGKAREKGDLYWTFRYLARAMHYVQDTTQPYHGVPAPVGIIFKGIGNFGTLMGSATNHHYNLEEYQGAMVARNSPVFVTALQNALPLDIATATSPSWLCRHAAYLGRPVVRELWPLETKFFGDSINGKDSWFFDESTLHAADPGTTQAAYDQEISTPLGRMSSYTKTLFLLARACVRPVTNHIFTNCESLKYQVLWGFTIGVRCRGCLPSRRGPARRPCRRSR</sequence>
<organism evidence="1 2">
    <name type="scientific">Candidatus Cryosericum hinesii</name>
    <dbReference type="NCBI Taxonomy" id="2290915"/>
    <lineage>
        <taxon>Bacteria</taxon>
        <taxon>Pseudomonadati</taxon>
        <taxon>Caldisericota/Cryosericota group</taxon>
        <taxon>Candidatus Cryosericota</taxon>
        <taxon>Candidatus Cryosericia</taxon>
        <taxon>Candidatus Cryosericales</taxon>
        <taxon>Candidatus Cryosericaceae</taxon>
        <taxon>Candidatus Cryosericum</taxon>
    </lineage>
</organism>
<name>A0ABX9MFY7_9BACT</name>
<protein>
    <recommendedName>
        <fullName evidence="3">Phospholipase</fullName>
    </recommendedName>
</protein>
<dbReference type="CDD" id="cd11009">
    <property type="entry name" value="Zn_dep_PLPC"/>
    <property type="match status" value="1"/>
</dbReference>
<accession>A0ABX9MFY7</accession>
<comment type="caution">
    <text evidence="1">The sequence shown here is derived from an EMBL/GenBank/DDBJ whole genome shotgun (WGS) entry which is preliminary data.</text>
</comment>
<evidence type="ECO:0008006" key="3">
    <source>
        <dbReference type="Google" id="ProtNLM"/>
    </source>
</evidence>
<dbReference type="InterPro" id="IPR001531">
    <property type="entry name" value="Zn_PLipaseC"/>
</dbReference>
<reference evidence="1 2" key="1">
    <citation type="submission" date="2018-09" db="EMBL/GenBank/DDBJ databases">
        <title>Discovery and Ecogenomic Context for Candidatus Cryosericales, a Global Caldiserica Order Active in Thawing Permafrost.</title>
        <authorList>
            <person name="Martinez M.A."/>
            <person name="Woodcroft B.J."/>
            <person name="Ignacio Espinoza J.C."/>
            <person name="Zayed A."/>
            <person name="Singleton C.M."/>
            <person name="Boyd J."/>
            <person name="Li Y.-F."/>
            <person name="Purvine S."/>
            <person name="Maughan H."/>
            <person name="Hodgkins S.B."/>
            <person name="Anderson D."/>
            <person name="Sederholm M."/>
            <person name="Temperton B."/>
            <person name="Saleska S.R."/>
            <person name="Tyson G.W."/>
            <person name="Rich V.I."/>
        </authorList>
    </citation>
    <scope>NUCLEOTIDE SEQUENCE [LARGE SCALE GENOMIC DNA]</scope>
    <source>
        <strain evidence="1 2">SMC2</strain>
    </source>
</reference>
<dbReference type="EMBL" id="QXIX01000012">
    <property type="protein sequence ID" value="RIE15243.1"/>
    <property type="molecule type" value="Genomic_DNA"/>
</dbReference>
<dbReference type="SUPFAM" id="SSF48537">
    <property type="entry name" value="Phospholipase C/P1 nuclease"/>
    <property type="match status" value="1"/>
</dbReference>
<proteinExistence type="predicted"/>
<evidence type="ECO:0000313" key="1">
    <source>
        <dbReference type="EMBL" id="RIE15243.1"/>
    </source>
</evidence>
<keyword evidence="2" id="KW-1185">Reference proteome</keyword>
<dbReference type="Proteomes" id="UP000265724">
    <property type="component" value="Unassembled WGS sequence"/>
</dbReference>
<gene>
    <name evidence="1" type="ORF">SMC2_01510</name>
</gene>
<evidence type="ECO:0000313" key="2">
    <source>
        <dbReference type="Proteomes" id="UP000265724"/>
    </source>
</evidence>
<dbReference type="Gene3D" id="1.10.575.10">
    <property type="entry name" value="P1 Nuclease"/>
    <property type="match status" value="1"/>
</dbReference>
<dbReference type="InterPro" id="IPR008947">
    <property type="entry name" value="PLipase_C/P1_nuclease_dom_sf"/>
</dbReference>